<organism evidence="1 2">
    <name type="scientific">Rasamsonia emersonii (strain ATCC 16479 / CBS 393.64 / IMI 116815)</name>
    <dbReference type="NCBI Taxonomy" id="1408163"/>
    <lineage>
        <taxon>Eukaryota</taxon>
        <taxon>Fungi</taxon>
        <taxon>Dikarya</taxon>
        <taxon>Ascomycota</taxon>
        <taxon>Pezizomycotina</taxon>
        <taxon>Eurotiomycetes</taxon>
        <taxon>Eurotiomycetidae</taxon>
        <taxon>Eurotiales</taxon>
        <taxon>Trichocomaceae</taxon>
        <taxon>Rasamsonia</taxon>
    </lineage>
</organism>
<comment type="caution">
    <text evidence="1">The sequence shown here is derived from an EMBL/GenBank/DDBJ whole genome shotgun (WGS) entry which is preliminary data.</text>
</comment>
<gene>
    <name evidence="1" type="ORF">T310_3102</name>
</gene>
<dbReference type="EMBL" id="LASV01000120">
    <property type="protein sequence ID" value="KKA22885.1"/>
    <property type="molecule type" value="Genomic_DNA"/>
</dbReference>
<sequence length="133" mass="14943">MEFNYYNTTVIGTVHVRKVMLLVPGPGANSDRASQNRELLISELLGKQTMLLPWQVLSSSSSAYILFSAQLDSPCALCTVHGARRIIYYRGLSTPPPSDVIRPPYSIQILVKLYGVRRIFYYTQTLPGEEVAY</sequence>
<protein>
    <submittedName>
        <fullName evidence="1">Uncharacterized protein</fullName>
    </submittedName>
</protein>
<keyword evidence="2" id="KW-1185">Reference proteome</keyword>
<reference evidence="1 2" key="1">
    <citation type="submission" date="2015-04" db="EMBL/GenBank/DDBJ databases">
        <authorList>
            <person name="Heijne W.H."/>
            <person name="Fedorova N.D."/>
            <person name="Nierman W.C."/>
            <person name="Vollebregt A.W."/>
            <person name="Zhao Z."/>
            <person name="Wu L."/>
            <person name="Kumar M."/>
            <person name="Stam H."/>
            <person name="van den Berg M.A."/>
            <person name="Pel H.J."/>
        </authorList>
    </citation>
    <scope>NUCLEOTIDE SEQUENCE [LARGE SCALE GENOMIC DNA]</scope>
    <source>
        <strain evidence="1 2">CBS 393.64</strain>
    </source>
</reference>
<proteinExistence type="predicted"/>
<dbReference type="RefSeq" id="XP_013329497.1">
    <property type="nucleotide sequence ID" value="XM_013474043.1"/>
</dbReference>
<evidence type="ECO:0000313" key="2">
    <source>
        <dbReference type="Proteomes" id="UP000053958"/>
    </source>
</evidence>
<dbReference type="Proteomes" id="UP000053958">
    <property type="component" value="Unassembled WGS sequence"/>
</dbReference>
<accession>A0A0F4YXS1</accession>
<name>A0A0F4YXS1_RASE3</name>
<dbReference type="AlphaFoldDB" id="A0A0F4YXS1"/>
<evidence type="ECO:0000313" key="1">
    <source>
        <dbReference type="EMBL" id="KKA22885.1"/>
    </source>
</evidence>
<dbReference type="GeneID" id="25315452"/>